<sequence length="169" mass="18495">MLEPGQPDDQAFPATIQVDVREPQTSEFLEQLAPLIPAENLPKAETIIAELTMRHSGPLPPARELANYKAVDESFAERIMRMAEREQAARHAMPGEFLKREYALKSRGQHYALALAICILVFAGYLAYLGDSETAGKVAIGTLVGIVGIFVVGKAADIYGERKADDKPE</sequence>
<dbReference type="Pfam" id="PF10097">
    <property type="entry name" value="DUF2335"/>
    <property type="match status" value="1"/>
</dbReference>
<evidence type="ECO:0000313" key="3">
    <source>
        <dbReference type="Proteomes" id="UP000032025"/>
    </source>
</evidence>
<dbReference type="AlphaFoldDB" id="A0A0C9N1V2"/>
<keyword evidence="3" id="KW-1185">Reference proteome</keyword>
<reference evidence="2 3" key="1">
    <citation type="submission" date="2014-08" db="EMBL/GenBank/DDBJ databases">
        <title>Whole genome shotgun sequence of Sphingomonas paucimobilis NBRC 13935.</title>
        <authorList>
            <person name="Hosoyama A."/>
            <person name="Hashimoto M."/>
            <person name="Hosoyama Y."/>
            <person name="Noguchi M."/>
            <person name="Uohara A."/>
            <person name="Ohji S."/>
            <person name="Katano-Makiyama Y."/>
            <person name="Ichikawa N."/>
            <person name="Kimura A."/>
            <person name="Yamazoe A."/>
            <person name="Fujita N."/>
        </authorList>
    </citation>
    <scope>NUCLEOTIDE SEQUENCE [LARGE SCALE GENOMIC DNA]</scope>
    <source>
        <strain evidence="2 3">NBRC 13935</strain>
    </source>
</reference>
<keyword evidence="1" id="KW-0472">Membrane</keyword>
<proteinExistence type="predicted"/>
<dbReference type="Proteomes" id="UP000032025">
    <property type="component" value="Unassembled WGS sequence"/>
</dbReference>
<dbReference type="EMBL" id="BBJS01000020">
    <property type="protein sequence ID" value="GAN13539.1"/>
    <property type="molecule type" value="Genomic_DNA"/>
</dbReference>
<name>A0A0C9N1V2_SPHPI</name>
<feature type="transmembrane region" description="Helical" evidence="1">
    <location>
        <begin position="110"/>
        <end position="128"/>
    </location>
</feature>
<protein>
    <submittedName>
        <fullName evidence="2">DNA, contig: SP620</fullName>
    </submittedName>
</protein>
<dbReference type="InterPro" id="IPR019284">
    <property type="entry name" value="RP532"/>
</dbReference>
<evidence type="ECO:0000256" key="1">
    <source>
        <dbReference type="SAM" id="Phobius"/>
    </source>
</evidence>
<keyword evidence="1" id="KW-0812">Transmembrane</keyword>
<comment type="caution">
    <text evidence="2">The sequence shown here is derived from an EMBL/GenBank/DDBJ whole genome shotgun (WGS) entry which is preliminary data.</text>
</comment>
<gene>
    <name evidence="2" type="ORF">SP6_20_00180</name>
</gene>
<accession>A0A0C9N1V2</accession>
<keyword evidence="1" id="KW-1133">Transmembrane helix</keyword>
<organism evidence="2 3">
    <name type="scientific">Sphingomonas paucimobilis NBRC 13935</name>
    <dbReference type="NCBI Taxonomy" id="1219050"/>
    <lineage>
        <taxon>Bacteria</taxon>
        <taxon>Pseudomonadati</taxon>
        <taxon>Pseudomonadota</taxon>
        <taxon>Alphaproteobacteria</taxon>
        <taxon>Sphingomonadales</taxon>
        <taxon>Sphingomonadaceae</taxon>
        <taxon>Sphingomonas</taxon>
    </lineage>
</organism>
<dbReference type="GeneID" id="78527200"/>
<feature type="transmembrane region" description="Helical" evidence="1">
    <location>
        <begin position="134"/>
        <end position="153"/>
    </location>
</feature>
<dbReference type="RefSeq" id="WP_007403687.1">
    <property type="nucleotide sequence ID" value="NZ_BBJS01000020.1"/>
</dbReference>
<evidence type="ECO:0000313" key="2">
    <source>
        <dbReference type="EMBL" id="GAN13539.1"/>
    </source>
</evidence>